<evidence type="ECO:0000259" key="5">
    <source>
        <dbReference type="Pfam" id="PF03468"/>
    </source>
</evidence>
<feature type="coiled-coil region" evidence="3">
    <location>
        <begin position="349"/>
        <end position="474"/>
    </location>
</feature>
<evidence type="ECO:0000256" key="1">
    <source>
        <dbReference type="ARBA" id="ARBA00023054"/>
    </source>
</evidence>
<reference evidence="8 9" key="1">
    <citation type="submission" date="2020-04" db="EMBL/GenBank/DDBJ databases">
        <title>Plant Genome Project.</title>
        <authorList>
            <person name="Zhang R.-G."/>
        </authorList>
    </citation>
    <scope>NUCLEOTIDE SEQUENCE [LARGE SCALE GENOMIC DNA]</scope>
    <source>
        <strain evidence="8">YNK0</strain>
        <tissue evidence="8">Leaf</tissue>
    </source>
</reference>
<dbReference type="Pfam" id="PF03469">
    <property type="entry name" value="XH"/>
    <property type="match status" value="2"/>
</dbReference>
<dbReference type="Proteomes" id="UP000655225">
    <property type="component" value="Unassembled WGS sequence"/>
</dbReference>
<dbReference type="EMBL" id="JABCRI010000009">
    <property type="protein sequence ID" value="KAF8400539.1"/>
    <property type="molecule type" value="Genomic_DNA"/>
</dbReference>
<dbReference type="OMA" id="VNDMYVW"/>
<evidence type="ECO:0000259" key="6">
    <source>
        <dbReference type="Pfam" id="PF03469"/>
    </source>
</evidence>
<keyword evidence="4" id="KW-0732">Signal</keyword>
<feature type="domain" description="Factor of DNA methylation 1-5/IDN2" evidence="6">
    <location>
        <begin position="513"/>
        <end position="568"/>
    </location>
</feature>
<keyword evidence="1 3" id="KW-0175">Coiled coil</keyword>
<dbReference type="Pfam" id="PF03470">
    <property type="entry name" value="zf-XS"/>
    <property type="match status" value="1"/>
</dbReference>
<evidence type="ECO:0000256" key="2">
    <source>
        <dbReference type="ARBA" id="ARBA00023158"/>
    </source>
</evidence>
<dbReference type="AlphaFoldDB" id="A0A834Z2U4"/>
<evidence type="ECO:0000256" key="4">
    <source>
        <dbReference type="SAM" id="SignalP"/>
    </source>
</evidence>
<keyword evidence="9" id="KW-1185">Reference proteome</keyword>
<accession>A0A834Z2U4</accession>
<dbReference type="GO" id="GO:0080188">
    <property type="term" value="P:gene silencing by siRNA-directed DNA methylation"/>
    <property type="evidence" value="ECO:0007669"/>
    <property type="project" value="InterPro"/>
</dbReference>
<evidence type="ECO:0000259" key="7">
    <source>
        <dbReference type="Pfam" id="PF03470"/>
    </source>
</evidence>
<dbReference type="InterPro" id="IPR005379">
    <property type="entry name" value="FDM1-5/IDN2_XH"/>
</dbReference>
<evidence type="ECO:0000313" key="8">
    <source>
        <dbReference type="EMBL" id="KAF8400539.1"/>
    </source>
</evidence>
<dbReference type="InterPro" id="IPR005381">
    <property type="entry name" value="Znf-XS_domain"/>
</dbReference>
<organism evidence="8 9">
    <name type="scientific">Tetracentron sinense</name>
    <name type="common">Spur-leaf</name>
    <dbReference type="NCBI Taxonomy" id="13715"/>
    <lineage>
        <taxon>Eukaryota</taxon>
        <taxon>Viridiplantae</taxon>
        <taxon>Streptophyta</taxon>
        <taxon>Embryophyta</taxon>
        <taxon>Tracheophyta</taxon>
        <taxon>Spermatophyta</taxon>
        <taxon>Magnoliopsida</taxon>
        <taxon>Trochodendrales</taxon>
        <taxon>Trochodendraceae</taxon>
        <taxon>Tetracentron</taxon>
    </lineage>
</organism>
<proteinExistence type="predicted"/>
<dbReference type="PANTHER" id="PTHR21596">
    <property type="entry name" value="RIBONUCLEASE P SUBUNIT P38"/>
    <property type="match status" value="1"/>
</dbReference>
<dbReference type="InterPro" id="IPR045177">
    <property type="entry name" value="FDM1-5/IDN2"/>
</dbReference>
<gene>
    <name evidence="8" type="ORF">HHK36_013838</name>
</gene>
<feature type="domain" description="XS" evidence="5">
    <location>
        <begin position="127"/>
        <end position="234"/>
    </location>
</feature>
<protein>
    <submittedName>
        <fullName evidence="8">Uncharacterized protein</fullName>
    </submittedName>
</protein>
<comment type="caution">
    <text evidence="8">The sequence shown here is derived from an EMBL/GenBank/DDBJ whole genome shotgun (WGS) entry which is preliminary data.</text>
</comment>
<dbReference type="PANTHER" id="PTHR21596:SF3">
    <property type="entry name" value="FACTOR OF DNA METHYLATION 1-RELATED"/>
    <property type="match status" value="1"/>
</dbReference>
<dbReference type="OrthoDB" id="1892195at2759"/>
<dbReference type="CDD" id="cd12266">
    <property type="entry name" value="RRM_like_XS"/>
    <property type="match status" value="1"/>
</dbReference>
<feature type="chain" id="PRO_5032581808" evidence="4">
    <location>
        <begin position="18"/>
        <end position="685"/>
    </location>
</feature>
<keyword evidence="2" id="KW-0943">RNA-mediated gene silencing</keyword>
<feature type="domain" description="Factor of DNA methylation 1-5/IDN2" evidence="6">
    <location>
        <begin position="609"/>
        <end position="682"/>
    </location>
</feature>
<feature type="signal peptide" evidence="4">
    <location>
        <begin position="1"/>
        <end position="17"/>
    </location>
</feature>
<name>A0A834Z2U4_TETSI</name>
<dbReference type="Pfam" id="PF03468">
    <property type="entry name" value="XS"/>
    <property type="match status" value="1"/>
</dbReference>
<evidence type="ECO:0000313" key="9">
    <source>
        <dbReference type="Proteomes" id="UP000655225"/>
    </source>
</evidence>
<dbReference type="InterPro" id="IPR038588">
    <property type="entry name" value="XS_domain_sf"/>
</dbReference>
<feature type="domain" description="Zinc finger-XS" evidence="7">
    <location>
        <begin position="54"/>
        <end position="96"/>
    </location>
</feature>
<evidence type="ECO:0000256" key="3">
    <source>
        <dbReference type="SAM" id="Coils"/>
    </source>
</evidence>
<dbReference type="InterPro" id="IPR005380">
    <property type="entry name" value="XS_domain"/>
</dbReference>
<sequence>MFAFLFCFASLMDYSSEEESDISESEINDYTDKPYEQLKSGKYKVHNSNATFRCPFCAGKKKQDYRYKDLLQHASGVGNGSSNRSTKQKANHLALAKYLEIDIANGSGPTQHMVEPEPVTRPLEHNDLFVWPWTGIIVNILTKQKDGKEVGGSRYWMKKFSRYRPVEVHVLWNHQDRTGYAIVDFSKDWTGFKNAMEFEKAFEADYHGKEDWKARKRHRSLSIYGWFARENDYSSQGPIGDYLRAKGELKTISDIVQEATQKTNNIVAQLTNEIDVTNENLDELQYKYTEKNMSLSRLIEEKDMLHQVYNEEMRKMQHIARDHSRRIFEENEKLKYDLKSKRKEIDWRCEELNKREVLNERERRKLDEEKEKNALKNNSLHMASMEQKKADENVLRLVEEQKREKEAALKRILKLESQLDAKQKLELEIEELRGKLRVTKHMGGEDDTGVQKKMKEMTTELEEKIGEMEDVESLNQILIVKERQSNDELQEARKELIAGLTDMLGGRTNIGIKRMGELNSKIFLSACRERFPTEAEMKCAELCSLWQEHLKNPEWHPFKVVTVEGVSKVCLFKSTIISVAAVAVPIYAVVLHSCAFVCGDIMFLLHLSLEIIKEGDAKLKGLREELGDEVCKAVITALIELNEYNPSGRYIVSELWNCKENRRATLKEVVSYIMKQLKTSKRSRR</sequence>
<dbReference type="Gene3D" id="3.30.70.2890">
    <property type="entry name" value="XS domain"/>
    <property type="match status" value="1"/>
</dbReference>